<dbReference type="SUPFAM" id="SSF46785">
    <property type="entry name" value="Winged helix' DNA-binding domain"/>
    <property type="match status" value="1"/>
</dbReference>
<dbReference type="PANTHER" id="PTHR30346">
    <property type="entry name" value="TRANSCRIPTIONAL DUAL REGULATOR HCAR-RELATED"/>
    <property type="match status" value="1"/>
</dbReference>
<dbReference type="GO" id="GO:0003677">
    <property type="term" value="F:DNA binding"/>
    <property type="evidence" value="ECO:0007669"/>
    <property type="project" value="UniProtKB-KW"/>
</dbReference>
<organism evidence="6 7">
    <name type="scientific">Rhizobium lusitanum</name>
    <dbReference type="NCBI Taxonomy" id="293958"/>
    <lineage>
        <taxon>Bacteria</taxon>
        <taxon>Pseudomonadati</taxon>
        <taxon>Pseudomonadota</taxon>
        <taxon>Alphaproteobacteria</taxon>
        <taxon>Hyphomicrobiales</taxon>
        <taxon>Rhizobiaceae</taxon>
        <taxon>Rhizobium/Agrobacterium group</taxon>
        <taxon>Rhizobium</taxon>
    </lineage>
</organism>
<dbReference type="InterPro" id="IPR005119">
    <property type="entry name" value="LysR_subst-bd"/>
</dbReference>
<evidence type="ECO:0000259" key="5">
    <source>
        <dbReference type="PROSITE" id="PS50931"/>
    </source>
</evidence>
<dbReference type="RefSeq" id="WP_163988321.1">
    <property type="nucleotide sequence ID" value="NZ_WUEY01000008.1"/>
</dbReference>
<dbReference type="InterPro" id="IPR036388">
    <property type="entry name" value="WH-like_DNA-bd_sf"/>
</dbReference>
<dbReference type="Pfam" id="PF00126">
    <property type="entry name" value="HTH_1"/>
    <property type="match status" value="1"/>
</dbReference>
<dbReference type="CDD" id="cd08414">
    <property type="entry name" value="PBP2_LTTR_aromatics_like"/>
    <property type="match status" value="1"/>
</dbReference>
<dbReference type="GO" id="GO:0032993">
    <property type="term" value="C:protein-DNA complex"/>
    <property type="evidence" value="ECO:0007669"/>
    <property type="project" value="TreeGrafter"/>
</dbReference>
<feature type="domain" description="HTH lysR-type" evidence="5">
    <location>
        <begin position="1"/>
        <end position="58"/>
    </location>
</feature>
<comment type="similarity">
    <text evidence="1">Belongs to the LysR transcriptional regulatory family.</text>
</comment>
<comment type="caution">
    <text evidence="6">The sequence shown here is derived from an EMBL/GenBank/DDBJ whole genome shotgun (WGS) entry which is preliminary data.</text>
</comment>
<evidence type="ECO:0000256" key="2">
    <source>
        <dbReference type="ARBA" id="ARBA00023015"/>
    </source>
</evidence>
<dbReference type="EMBL" id="WUEY01000008">
    <property type="protein sequence ID" value="NEI71709.1"/>
    <property type="molecule type" value="Genomic_DNA"/>
</dbReference>
<evidence type="ECO:0000313" key="6">
    <source>
        <dbReference type="EMBL" id="NEI71709.1"/>
    </source>
</evidence>
<keyword evidence="3" id="KW-0238">DNA-binding</keyword>
<dbReference type="Gene3D" id="1.10.10.10">
    <property type="entry name" value="Winged helix-like DNA-binding domain superfamily/Winged helix DNA-binding domain"/>
    <property type="match status" value="1"/>
</dbReference>
<accession>A0A6L9U8L2</accession>
<dbReference type="PROSITE" id="PS50931">
    <property type="entry name" value="HTH_LYSR"/>
    <property type="match status" value="1"/>
</dbReference>
<evidence type="ECO:0000256" key="1">
    <source>
        <dbReference type="ARBA" id="ARBA00009437"/>
    </source>
</evidence>
<sequence>MEIKLLRSFIQLIDTGHYGKASTKLFVTQSTLSKQIQALESAVGGPLFERGRHGAKLTPLGELLQREARPLLRLNDDIDRKMHRAIAGLTGYLDIGFGISTLVAAPELIAGFRSATPDCRITLNDLPSQEQHQRLRDGRLDVGFCRAPGEGDELSFMPVIEERLALVLPSGMRMPARDRLTELNQFGFVALSPSRGPGLDEQIRRWRSLAGFEPRIVQYADDILTVHSIVSAGLGAAFLPWRGVHALAGSTHKQALSGPESSWPVGICWHRRHTSPLLARFVEYVSKNLQFDEGATGLAASRKPPGGGK</sequence>
<dbReference type="AlphaFoldDB" id="A0A6L9U8L2"/>
<reference evidence="6 7" key="1">
    <citation type="submission" date="2019-12" db="EMBL/GenBank/DDBJ databases">
        <title>Rhizobium genotypes associated with high levels of biological nitrogen fixation by grain legumes in a temperate-maritime cropping system.</title>
        <authorList>
            <person name="Maluk M."/>
            <person name="Francesc Ferrando Molina F."/>
            <person name="Lopez Del Egido L."/>
            <person name="Lafos M."/>
            <person name="Langarica-Fuentes A."/>
            <person name="Gebre Yohannes G."/>
            <person name="Young M.W."/>
            <person name="Martin P."/>
            <person name="Gantlett R."/>
            <person name="Kenicer G."/>
            <person name="Hawes C."/>
            <person name="Begg G.S."/>
            <person name="Quilliam R.S."/>
            <person name="Squire G.R."/>
            <person name="Poole P.S."/>
            <person name="Young P.W."/>
            <person name="Iannetta P.M."/>
            <person name="James E.K."/>
        </authorList>
    </citation>
    <scope>NUCLEOTIDE SEQUENCE [LARGE SCALE GENOMIC DNA]</scope>
    <source>
        <strain evidence="6 7">JHI1118</strain>
    </source>
</reference>
<evidence type="ECO:0000256" key="4">
    <source>
        <dbReference type="ARBA" id="ARBA00023163"/>
    </source>
</evidence>
<evidence type="ECO:0000256" key="3">
    <source>
        <dbReference type="ARBA" id="ARBA00023125"/>
    </source>
</evidence>
<gene>
    <name evidence="6" type="ORF">GR212_19170</name>
</gene>
<dbReference type="InterPro" id="IPR036390">
    <property type="entry name" value="WH_DNA-bd_sf"/>
</dbReference>
<dbReference type="Pfam" id="PF03466">
    <property type="entry name" value="LysR_substrate"/>
    <property type="match status" value="1"/>
</dbReference>
<dbReference type="SUPFAM" id="SSF53850">
    <property type="entry name" value="Periplasmic binding protein-like II"/>
    <property type="match status" value="1"/>
</dbReference>
<dbReference type="PANTHER" id="PTHR30346:SF28">
    <property type="entry name" value="HTH-TYPE TRANSCRIPTIONAL REGULATOR CYNR"/>
    <property type="match status" value="1"/>
</dbReference>
<dbReference type="GO" id="GO:0003700">
    <property type="term" value="F:DNA-binding transcription factor activity"/>
    <property type="evidence" value="ECO:0007669"/>
    <property type="project" value="InterPro"/>
</dbReference>
<keyword evidence="2" id="KW-0805">Transcription regulation</keyword>
<proteinExistence type="inferred from homology"/>
<dbReference type="Proteomes" id="UP000483035">
    <property type="component" value="Unassembled WGS sequence"/>
</dbReference>
<evidence type="ECO:0000313" key="7">
    <source>
        <dbReference type="Proteomes" id="UP000483035"/>
    </source>
</evidence>
<dbReference type="InterPro" id="IPR000847">
    <property type="entry name" value="LysR_HTH_N"/>
</dbReference>
<protein>
    <submittedName>
        <fullName evidence="6">LysR family transcriptional regulator</fullName>
    </submittedName>
</protein>
<keyword evidence="4" id="KW-0804">Transcription</keyword>
<dbReference type="PRINTS" id="PR00039">
    <property type="entry name" value="HTHLYSR"/>
</dbReference>
<dbReference type="Gene3D" id="3.40.190.10">
    <property type="entry name" value="Periplasmic binding protein-like II"/>
    <property type="match status" value="2"/>
</dbReference>
<name>A0A6L9U8L2_9HYPH</name>